<accession>A0AAV4IZN9</accession>
<proteinExistence type="predicted"/>
<protein>
    <recommendedName>
        <fullName evidence="4">Doublecortin domain-containing protein</fullName>
    </recommendedName>
</protein>
<dbReference type="AlphaFoldDB" id="A0AAV4IZN9"/>
<name>A0AAV4IZN9_9GAST</name>
<feature type="region of interest" description="Disordered" evidence="1">
    <location>
        <begin position="195"/>
        <end position="220"/>
    </location>
</feature>
<evidence type="ECO:0000313" key="3">
    <source>
        <dbReference type="Proteomes" id="UP000762676"/>
    </source>
</evidence>
<comment type="caution">
    <text evidence="2">The sequence shown here is derived from an EMBL/GenBank/DDBJ whole genome shotgun (WGS) entry which is preliminary data.</text>
</comment>
<dbReference type="EMBL" id="BMAT01013534">
    <property type="protein sequence ID" value="GFS14888.1"/>
    <property type="molecule type" value="Genomic_DNA"/>
</dbReference>
<evidence type="ECO:0000313" key="2">
    <source>
        <dbReference type="EMBL" id="GFS14888.1"/>
    </source>
</evidence>
<organism evidence="2 3">
    <name type="scientific">Elysia marginata</name>
    <dbReference type="NCBI Taxonomy" id="1093978"/>
    <lineage>
        <taxon>Eukaryota</taxon>
        <taxon>Metazoa</taxon>
        <taxon>Spiralia</taxon>
        <taxon>Lophotrochozoa</taxon>
        <taxon>Mollusca</taxon>
        <taxon>Gastropoda</taxon>
        <taxon>Heterobranchia</taxon>
        <taxon>Euthyneura</taxon>
        <taxon>Panpulmonata</taxon>
        <taxon>Sacoglossa</taxon>
        <taxon>Placobranchoidea</taxon>
        <taxon>Plakobranchidae</taxon>
        <taxon>Elysia</taxon>
    </lineage>
</organism>
<evidence type="ECO:0008006" key="4">
    <source>
        <dbReference type="Google" id="ProtNLM"/>
    </source>
</evidence>
<evidence type="ECO:0000256" key="1">
    <source>
        <dbReference type="SAM" id="MobiDB-lite"/>
    </source>
</evidence>
<sequence>MILITNGIFVKDYRKSWSGCVLACFTGPWQRPFTRHQHSTNWTRHERQLPKQSLNEFAHWRVSGNGNRNRNWRASENGNRCGSENRNWRASNGNRCGSENRNWRVLENGNRCGSESRNWRGSEARNNLRQTAQDGYMKMQLLCLSAEGDYQNREILMSPAGEVYLCLNKIETGVMCPLITDRNLFEDSTVPTVRVPPHKADTGDRNVGLHKTGIVKDSDPNTLTTQIPGLPYGGNLLGEWDPPTSTTYKTRLSTQTRATGEYFPGPRTLHDPNKDKFYLWDGTRLCRNMGPQRPGVHSHNVSNEIPRYADFRRDLVRQMDELNLREHNNQAQQPIS</sequence>
<dbReference type="Proteomes" id="UP000762676">
    <property type="component" value="Unassembled WGS sequence"/>
</dbReference>
<keyword evidence="3" id="KW-1185">Reference proteome</keyword>
<reference evidence="2 3" key="1">
    <citation type="journal article" date="2021" name="Elife">
        <title>Chloroplast acquisition without the gene transfer in kleptoplastic sea slugs, Plakobranchus ocellatus.</title>
        <authorList>
            <person name="Maeda T."/>
            <person name="Takahashi S."/>
            <person name="Yoshida T."/>
            <person name="Shimamura S."/>
            <person name="Takaki Y."/>
            <person name="Nagai Y."/>
            <person name="Toyoda A."/>
            <person name="Suzuki Y."/>
            <person name="Arimoto A."/>
            <person name="Ishii H."/>
            <person name="Satoh N."/>
            <person name="Nishiyama T."/>
            <person name="Hasebe M."/>
            <person name="Maruyama T."/>
            <person name="Minagawa J."/>
            <person name="Obokata J."/>
            <person name="Shigenobu S."/>
        </authorList>
    </citation>
    <scope>NUCLEOTIDE SEQUENCE [LARGE SCALE GENOMIC DNA]</scope>
</reference>
<gene>
    <name evidence="2" type="ORF">ElyMa_006757900</name>
</gene>